<dbReference type="InterPro" id="IPR031489">
    <property type="entry name" value="Peptidase_M99"/>
</dbReference>
<dbReference type="SUPFAM" id="SSF53187">
    <property type="entry name" value="Zn-dependent exopeptidases"/>
    <property type="match status" value="1"/>
</dbReference>
<dbReference type="InterPro" id="IPR033397">
    <property type="entry name" value="Metallo_peptidase_C"/>
</dbReference>
<dbReference type="Gene3D" id="3.40.630.10">
    <property type="entry name" value="Zn peptidases"/>
    <property type="match status" value="1"/>
</dbReference>
<evidence type="ECO:0000259" key="1">
    <source>
        <dbReference type="Pfam" id="PF17033"/>
    </source>
</evidence>
<evidence type="ECO:0000313" key="4">
    <source>
        <dbReference type="Proteomes" id="UP000189728"/>
    </source>
</evidence>
<dbReference type="CDD" id="cd06243">
    <property type="entry name" value="M14_CP_Csd4-like"/>
    <property type="match status" value="1"/>
</dbReference>
<proteinExistence type="predicted"/>
<protein>
    <submittedName>
        <fullName evidence="3">Deacylase</fullName>
    </submittedName>
</protein>
<gene>
    <name evidence="3" type="ORF">BFG04_05785</name>
</gene>
<accession>A0AAX0L8Q2</accession>
<organism evidence="3 4">
    <name type="scientific">Campylobacter pinnipediorum subsp. pinnipediorum</name>
    <dbReference type="NCBI Taxonomy" id="1660067"/>
    <lineage>
        <taxon>Bacteria</taxon>
        <taxon>Pseudomonadati</taxon>
        <taxon>Campylobacterota</taxon>
        <taxon>Epsilonproteobacteria</taxon>
        <taxon>Campylobacterales</taxon>
        <taxon>Campylobacteraceae</taxon>
        <taxon>Campylobacter</taxon>
    </lineage>
</organism>
<dbReference type="Pfam" id="PF17033">
    <property type="entry name" value="Peptidase_M99"/>
    <property type="match status" value="1"/>
</dbReference>
<name>A0AAX0L8Q2_9BACT</name>
<dbReference type="AlphaFoldDB" id="A0AAX0L8Q2"/>
<dbReference type="Proteomes" id="UP000189728">
    <property type="component" value="Unassembled WGS sequence"/>
</dbReference>
<reference evidence="3 4" key="1">
    <citation type="submission" date="2016-08" db="EMBL/GenBank/DDBJ databases">
        <title>Campylobacter species from sea mammals.</title>
        <authorList>
            <person name="Gilbert M.J."/>
            <person name="Byrne B.A."/>
            <person name="Zomer A.L."/>
            <person name="Wagenaar J.A."/>
        </authorList>
    </citation>
    <scope>NUCLEOTIDE SEQUENCE [LARGE SCALE GENOMIC DNA]</scope>
    <source>
        <strain evidence="3 4">1105248</strain>
    </source>
</reference>
<feature type="domain" description="Metallo-carboxypeptidase C-terminal" evidence="2">
    <location>
        <begin position="340"/>
        <end position="433"/>
    </location>
</feature>
<evidence type="ECO:0000313" key="3">
    <source>
        <dbReference type="EMBL" id="OPA74997.1"/>
    </source>
</evidence>
<evidence type="ECO:0000259" key="2">
    <source>
        <dbReference type="Pfam" id="PF17129"/>
    </source>
</evidence>
<sequence length="433" mass="49270">MELKIIFKFFVIFFGVLAFSQNLDYALIKKGIQDDNTMLLIGGIQGDEPGGFLAASIVATDYNITKGSLWVVPNLNFPSIIQRSRGTKGDMNRKFAKIDKDDPDYRAVISIKKLITDPRVSLILNLHDGSGFYSGKYISNDINPSRWGSTCIVDQTKLQGSSYPDLEDIATRVKNHINSKILDAHHTYHVKNTRTAEGDVEMLKSLTYYAVTQNKSAFANEASKNLNAEERTYYHLLAIEEYMRVVGIEFTRPFELDVKSVKKAIEKEIHLSFFNNMFVLNLIDTRSALTYIPLKIGVELEYVSTNPLLAVIKEGNGYKVQYGNRFVTKLIPQYFEYGKKIDTIKVIVDGKEEILQSGTKVSVENFFNIEKQNGIRVNVIGYNSGKIDESDENIYRKNMITRYSTDKAGKIYRVELYEINSNKFVGMFLVEFV</sequence>
<comment type="caution">
    <text evidence="3">The sequence shown here is derived from an EMBL/GenBank/DDBJ whole genome shotgun (WGS) entry which is preliminary data.</text>
</comment>
<dbReference type="Pfam" id="PF17129">
    <property type="entry name" value="Peptidase_M99_C"/>
    <property type="match status" value="1"/>
</dbReference>
<dbReference type="EMBL" id="MCRK01000043">
    <property type="protein sequence ID" value="OPA74997.1"/>
    <property type="molecule type" value="Genomic_DNA"/>
</dbReference>
<feature type="domain" description="D,L-carboxypeptidase peptidase" evidence="1">
    <location>
        <begin position="35"/>
        <end position="265"/>
    </location>
</feature>